<gene>
    <name evidence="2" type="ORF">EV193_10425</name>
</gene>
<reference evidence="2 3" key="1">
    <citation type="submission" date="2019-02" db="EMBL/GenBank/DDBJ databases">
        <title>Genomic Encyclopedia of Type Strains, Phase IV (KMG-IV): sequencing the most valuable type-strain genomes for metagenomic binning, comparative biology and taxonomic classification.</title>
        <authorList>
            <person name="Goeker M."/>
        </authorList>
    </citation>
    <scope>NUCLEOTIDE SEQUENCE [LARGE SCALE GENOMIC DNA]</scope>
    <source>
        <strain evidence="2 3">DSM 101727</strain>
    </source>
</reference>
<feature type="domain" description="Methyltransferase type 12" evidence="1">
    <location>
        <begin position="40"/>
        <end position="139"/>
    </location>
</feature>
<dbReference type="EMBL" id="SGWQ01000004">
    <property type="protein sequence ID" value="RZS38816.1"/>
    <property type="molecule type" value="Genomic_DNA"/>
</dbReference>
<dbReference type="CDD" id="cd02440">
    <property type="entry name" value="AdoMet_MTases"/>
    <property type="match status" value="1"/>
</dbReference>
<dbReference type="Proteomes" id="UP000294257">
    <property type="component" value="Unassembled WGS sequence"/>
</dbReference>
<dbReference type="InterPro" id="IPR029063">
    <property type="entry name" value="SAM-dependent_MTases_sf"/>
</dbReference>
<protein>
    <submittedName>
        <fullName evidence="2">Methyltransferase family protein</fullName>
    </submittedName>
</protein>
<sequence length="243" mass="26418">MSDAGYQVNAQYYDLIFPSSIHDTLAAGLRALLPGARTIVEIGPGTGRFTQEILALLPDGGELFAVEPSPAMRAALATRLTGLPKAADVVTVLPEDGLTARVGAPVDAVVVLNVLTHLGPDERARLWRHWAGMLTPSGLVIADAQFIQEPVDVPPTVAEGRRLGRRYYDTVMRARVLDTQRVLWAMTYRTHEGGEIVREETAEFDSYVMSDDRLDAELADAGFTAVPDRPDGVLAWRLATPTQ</sequence>
<dbReference type="OrthoDB" id="4528595at2"/>
<dbReference type="GO" id="GO:0032259">
    <property type="term" value="P:methylation"/>
    <property type="evidence" value="ECO:0007669"/>
    <property type="project" value="UniProtKB-KW"/>
</dbReference>
<keyword evidence="2" id="KW-0808">Transferase</keyword>
<dbReference type="Gene3D" id="3.40.50.150">
    <property type="entry name" value="Vaccinia Virus protein VP39"/>
    <property type="match status" value="1"/>
</dbReference>
<dbReference type="SUPFAM" id="SSF53335">
    <property type="entry name" value="S-adenosyl-L-methionine-dependent methyltransferases"/>
    <property type="match status" value="1"/>
</dbReference>
<dbReference type="InterPro" id="IPR013217">
    <property type="entry name" value="Methyltransf_12"/>
</dbReference>
<organism evidence="2 3">
    <name type="scientific">Herbihabitans rhizosphaerae</name>
    <dbReference type="NCBI Taxonomy" id="1872711"/>
    <lineage>
        <taxon>Bacteria</taxon>
        <taxon>Bacillati</taxon>
        <taxon>Actinomycetota</taxon>
        <taxon>Actinomycetes</taxon>
        <taxon>Pseudonocardiales</taxon>
        <taxon>Pseudonocardiaceae</taxon>
        <taxon>Herbihabitans</taxon>
    </lineage>
</organism>
<dbReference type="RefSeq" id="WP_130344441.1">
    <property type="nucleotide sequence ID" value="NZ_SGWQ01000004.1"/>
</dbReference>
<evidence type="ECO:0000259" key="1">
    <source>
        <dbReference type="Pfam" id="PF08242"/>
    </source>
</evidence>
<accession>A0A4Q7KQY4</accession>
<dbReference type="AlphaFoldDB" id="A0A4Q7KQY4"/>
<keyword evidence="2" id="KW-0489">Methyltransferase</keyword>
<dbReference type="GO" id="GO:0008168">
    <property type="term" value="F:methyltransferase activity"/>
    <property type="evidence" value="ECO:0007669"/>
    <property type="project" value="UniProtKB-KW"/>
</dbReference>
<comment type="caution">
    <text evidence="2">The sequence shown here is derived from an EMBL/GenBank/DDBJ whole genome shotgun (WGS) entry which is preliminary data.</text>
</comment>
<keyword evidence="3" id="KW-1185">Reference proteome</keyword>
<name>A0A4Q7KQY4_9PSEU</name>
<dbReference type="Pfam" id="PF08242">
    <property type="entry name" value="Methyltransf_12"/>
    <property type="match status" value="1"/>
</dbReference>
<evidence type="ECO:0000313" key="3">
    <source>
        <dbReference type="Proteomes" id="UP000294257"/>
    </source>
</evidence>
<proteinExistence type="predicted"/>
<evidence type="ECO:0000313" key="2">
    <source>
        <dbReference type="EMBL" id="RZS38816.1"/>
    </source>
</evidence>